<name>A0A815BV03_ADIRI</name>
<accession>A0A815BV03</accession>
<evidence type="ECO:0000313" key="2">
    <source>
        <dbReference type="Proteomes" id="UP000663852"/>
    </source>
</evidence>
<dbReference type="EMBL" id="CAJNOJ010000196">
    <property type="protein sequence ID" value="CAF1275478.1"/>
    <property type="molecule type" value="Genomic_DNA"/>
</dbReference>
<dbReference type="AlphaFoldDB" id="A0A815BV03"/>
<gene>
    <name evidence="1" type="ORF">EDS130_LOCUS29252</name>
</gene>
<reference evidence="1" key="1">
    <citation type="submission" date="2021-02" db="EMBL/GenBank/DDBJ databases">
        <authorList>
            <person name="Nowell W R."/>
        </authorList>
    </citation>
    <scope>NUCLEOTIDE SEQUENCE</scope>
</reference>
<evidence type="ECO:0000313" key="1">
    <source>
        <dbReference type="EMBL" id="CAF1275478.1"/>
    </source>
</evidence>
<dbReference type="Proteomes" id="UP000663852">
    <property type="component" value="Unassembled WGS sequence"/>
</dbReference>
<sequence length="100" mass="11886">MFRLNTDLDDLNPFIVQFTKEILSIHFNQCFLKDRRAQSLNHCKITVNLLRKKKAQFSYYGDDDRLVSEVSPTHSQCHVNKPNGKVRITCRTLYFDHFHQ</sequence>
<organism evidence="1 2">
    <name type="scientific">Adineta ricciae</name>
    <name type="common">Rotifer</name>
    <dbReference type="NCBI Taxonomy" id="249248"/>
    <lineage>
        <taxon>Eukaryota</taxon>
        <taxon>Metazoa</taxon>
        <taxon>Spiralia</taxon>
        <taxon>Gnathifera</taxon>
        <taxon>Rotifera</taxon>
        <taxon>Eurotatoria</taxon>
        <taxon>Bdelloidea</taxon>
        <taxon>Adinetida</taxon>
        <taxon>Adinetidae</taxon>
        <taxon>Adineta</taxon>
    </lineage>
</organism>
<proteinExistence type="predicted"/>
<comment type="caution">
    <text evidence="1">The sequence shown here is derived from an EMBL/GenBank/DDBJ whole genome shotgun (WGS) entry which is preliminary data.</text>
</comment>
<protein>
    <submittedName>
        <fullName evidence="1">Uncharacterized protein</fullName>
    </submittedName>
</protein>